<comment type="caution">
    <text evidence="1">Lacks conserved residue(s) required for the propagation of feature annotation.</text>
</comment>
<evidence type="ECO:0000259" key="2">
    <source>
        <dbReference type="PROSITE" id="PS50215"/>
    </source>
</evidence>
<accession>A0ABD3XS11</accession>
<sequence length="93" mass="10412">GSIQYGICDLGSRVQIIRVYDFFRTTRTVAKHLGHALGALNDGSEALGYCLPEASYIISAFRPRFEDPRKKHTLNPWTFSACSEVSFKMALVN</sequence>
<protein>
    <recommendedName>
        <fullName evidence="2">Peptidase M12B domain-containing protein</fullName>
    </recommendedName>
</protein>
<reference evidence="3 4" key="1">
    <citation type="submission" date="2024-11" db="EMBL/GenBank/DDBJ databases">
        <title>Chromosome-level genome assembly of the freshwater bivalve Anodonta woodiana.</title>
        <authorList>
            <person name="Chen X."/>
        </authorList>
    </citation>
    <scope>NUCLEOTIDE SEQUENCE [LARGE SCALE GENOMIC DNA]</scope>
    <source>
        <strain evidence="3">MN2024</strain>
        <tissue evidence="3">Gills</tissue>
    </source>
</reference>
<dbReference type="Proteomes" id="UP001634394">
    <property type="component" value="Unassembled WGS sequence"/>
</dbReference>
<dbReference type="AlphaFoldDB" id="A0ABD3XS11"/>
<evidence type="ECO:0000313" key="3">
    <source>
        <dbReference type="EMBL" id="KAL3888980.1"/>
    </source>
</evidence>
<feature type="non-terminal residue" evidence="3">
    <location>
        <position position="93"/>
    </location>
</feature>
<gene>
    <name evidence="3" type="ORF">ACJMK2_001339</name>
</gene>
<dbReference type="InterPro" id="IPR001590">
    <property type="entry name" value="Peptidase_M12B"/>
</dbReference>
<name>A0ABD3XS11_SINWO</name>
<dbReference type="InterPro" id="IPR024079">
    <property type="entry name" value="MetalloPept_cat_dom_sf"/>
</dbReference>
<feature type="domain" description="Peptidase M12B" evidence="2">
    <location>
        <begin position="1"/>
        <end position="93"/>
    </location>
</feature>
<evidence type="ECO:0000313" key="4">
    <source>
        <dbReference type="Proteomes" id="UP001634394"/>
    </source>
</evidence>
<comment type="caution">
    <text evidence="3">The sequence shown here is derived from an EMBL/GenBank/DDBJ whole genome shotgun (WGS) entry which is preliminary data.</text>
</comment>
<organism evidence="3 4">
    <name type="scientific">Sinanodonta woodiana</name>
    <name type="common">Chinese pond mussel</name>
    <name type="synonym">Anodonta woodiana</name>
    <dbReference type="NCBI Taxonomy" id="1069815"/>
    <lineage>
        <taxon>Eukaryota</taxon>
        <taxon>Metazoa</taxon>
        <taxon>Spiralia</taxon>
        <taxon>Lophotrochozoa</taxon>
        <taxon>Mollusca</taxon>
        <taxon>Bivalvia</taxon>
        <taxon>Autobranchia</taxon>
        <taxon>Heteroconchia</taxon>
        <taxon>Palaeoheterodonta</taxon>
        <taxon>Unionida</taxon>
        <taxon>Unionoidea</taxon>
        <taxon>Unionidae</taxon>
        <taxon>Unioninae</taxon>
        <taxon>Sinanodonta</taxon>
    </lineage>
</organism>
<dbReference type="Gene3D" id="3.40.390.10">
    <property type="entry name" value="Collagenase (Catalytic Domain)"/>
    <property type="match status" value="1"/>
</dbReference>
<dbReference type="EMBL" id="JBJQND010000001">
    <property type="protein sequence ID" value="KAL3888980.1"/>
    <property type="molecule type" value="Genomic_DNA"/>
</dbReference>
<proteinExistence type="predicted"/>
<feature type="non-terminal residue" evidence="3">
    <location>
        <position position="1"/>
    </location>
</feature>
<evidence type="ECO:0000256" key="1">
    <source>
        <dbReference type="PROSITE-ProRule" id="PRU00276"/>
    </source>
</evidence>
<dbReference type="PROSITE" id="PS50215">
    <property type="entry name" value="ADAM_MEPRO"/>
    <property type="match status" value="1"/>
</dbReference>
<dbReference type="SUPFAM" id="SSF55486">
    <property type="entry name" value="Metalloproteases ('zincins'), catalytic domain"/>
    <property type="match status" value="1"/>
</dbReference>
<keyword evidence="4" id="KW-1185">Reference proteome</keyword>